<dbReference type="AlphaFoldDB" id="A0A841KZ63"/>
<comment type="caution">
    <text evidence="1">The sequence shown here is derived from an EMBL/GenBank/DDBJ whole genome shotgun (WGS) entry which is preliminary data.</text>
</comment>
<name>A0A841KZ63_9FIRM</name>
<dbReference type="Proteomes" id="UP000579281">
    <property type="component" value="Unassembled WGS sequence"/>
</dbReference>
<reference evidence="1 2" key="1">
    <citation type="submission" date="2020-08" db="EMBL/GenBank/DDBJ databases">
        <title>Genomic Encyclopedia of Type Strains, Phase IV (KMG-IV): sequencing the most valuable type-strain genomes for metagenomic binning, comparative biology and taxonomic classification.</title>
        <authorList>
            <person name="Goeker M."/>
        </authorList>
    </citation>
    <scope>NUCLEOTIDE SEQUENCE [LARGE SCALE GENOMIC DNA]</scope>
    <source>
        <strain evidence="1 2">DSM 103526</strain>
    </source>
</reference>
<sequence>MMDVKENVIVPLGYGKFVRSDKIVALEPIEDERGPGRRTHVFVEEMKHPMVASRTEHSILANIVETPREVMEATAAMELLQDILDDIQQIGPMLRKSIKKEAGLDLEGIEKKIEEILKHEIDFDMRQ</sequence>
<gene>
    <name evidence="1" type="ORF">HNQ80_002301</name>
</gene>
<evidence type="ECO:0000313" key="1">
    <source>
        <dbReference type="EMBL" id="MBB6216202.1"/>
    </source>
</evidence>
<accession>A0A841KZ63</accession>
<protein>
    <submittedName>
        <fullName evidence="1">Uncharacterized protein</fullName>
    </submittedName>
</protein>
<proteinExistence type="predicted"/>
<evidence type="ECO:0000313" key="2">
    <source>
        <dbReference type="Proteomes" id="UP000579281"/>
    </source>
</evidence>
<keyword evidence="2" id="KW-1185">Reference proteome</keyword>
<dbReference type="EMBL" id="JACHEN010000013">
    <property type="protein sequence ID" value="MBB6216202.1"/>
    <property type="molecule type" value="Genomic_DNA"/>
</dbReference>
<organism evidence="1 2">
    <name type="scientific">Anaerosolibacter carboniphilus</name>
    <dbReference type="NCBI Taxonomy" id="1417629"/>
    <lineage>
        <taxon>Bacteria</taxon>
        <taxon>Bacillati</taxon>
        <taxon>Bacillota</taxon>
        <taxon>Clostridia</taxon>
        <taxon>Peptostreptococcales</taxon>
        <taxon>Thermotaleaceae</taxon>
        <taxon>Anaerosolibacter</taxon>
    </lineage>
</organism>